<keyword evidence="2" id="KW-0812">Transmembrane</keyword>
<gene>
    <name evidence="6" type="ORF">GCM10008024_01660</name>
</gene>
<name>A0AAN4UMQ9_9RHOB</name>
<sequence length="615" mass="64779">MEARLRASTGRAGRRFTLALSLSLSLGLSLGPAADAAGRAGKSDKVVFRVPGAPKSLTTALENASVLLSTQSDGHTDAQDLFAAARADYAKLVGALYAQGYYSGIIHILVDGREAAQIAPLDAPRTIGRVVVTIDPGPRFTFGTLKLAPLAPGSRLPKPFAPGQPALSTAVQAAVGDAVGAWRDAGHAKAQVGRQQIVADHPARKLDAAVTLVPGPKVTFGNLLLTGKTTISPARIRQIAGFPTGKTFNPKEEKKAADRLRRAGAFSSVAFSEAKTLGPGDRLDVTGALVQAKRHRVGFGAELASQEGLTLSGFWLNRNFLNDAQQLRIDAKVSRLRAQNGAPDYGLKLRFDRPAVVTPDSALYAQLSTRQLNQTDYTETLASGEIGLTRILREHLTATAGIGYEVSRVTDTLGEHWFHDISLPLGLIYDSRDSTLNPRKGVYLDALVKPYKGFGGTGDGAQIKLDARAYRQLGKRVTLAGRLQFGSVLGSSVAGTPRDYLFYSGGGGTVRGQPYQSLGVYVLSPTQRTGGRSFIGLSGEIRTRINASFGVVAFYDAGYVGPDSLPGKGGAWQAGAGLGLRYFTGIGPIRLDVGLPVSGGTGKGPQIYVGIGQAF</sequence>
<dbReference type="Gene3D" id="3.10.20.310">
    <property type="entry name" value="membrane protein fhac"/>
    <property type="match status" value="1"/>
</dbReference>
<keyword evidence="2" id="KW-1134">Transmembrane beta strand</keyword>
<evidence type="ECO:0000256" key="4">
    <source>
        <dbReference type="SAM" id="SignalP"/>
    </source>
</evidence>
<proteinExistence type="predicted"/>
<dbReference type="Proteomes" id="UP000634647">
    <property type="component" value="Unassembled WGS sequence"/>
</dbReference>
<protein>
    <submittedName>
        <fullName evidence="6">Outer membrane protein assembly factor</fullName>
    </submittedName>
</protein>
<reference evidence="6" key="1">
    <citation type="journal article" date="2014" name="Int. J. Syst. Evol. Microbiol.">
        <title>Complete genome sequence of Corynebacterium casei LMG S-19264T (=DSM 44701T), isolated from a smear-ripened cheese.</title>
        <authorList>
            <consortium name="US DOE Joint Genome Institute (JGI-PGF)"/>
            <person name="Walter F."/>
            <person name="Albersmeier A."/>
            <person name="Kalinowski J."/>
            <person name="Ruckert C."/>
        </authorList>
    </citation>
    <scope>NUCLEOTIDE SEQUENCE</scope>
    <source>
        <strain evidence="6">CGMCC 1.10859</strain>
    </source>
</reference>
<reference evidence="6" key="2">
    <citation type="submission" date="2023-06" db="EMBL/GenBank/DDBJ databases">
        <authorList>
            <person name="Sun Q."/>
            <person name="Zhou Y."/>
        </authorList>
    </citation>
    <scope>NUCLEOTIDE SEQUENCE</scope>
    <source>
        <strain evidence="6">CGMCC 1.10859</strain>
    </source>
</reference>
<evidence type="ECO:0000256" key="3">
    <source>
        <dbReference type="ARBA" id="ARBA00023136"/>
    </source>
</evidence>
<evidence type="ECO:0000256" key="2">
    <source>
        <dbReference type="ARBA" id="ARBA00022452"/>
    </source>
</evidence>
<dbReference type="PANTHER" id="PTHR12815">
    <property type="entry name" value="SORTING AND ASSEMBLY MACHINERY SAMM50 PROTEIN FAMILY MEMBER"/>
    <property type="match status" value="1"/>
</dbReference>
<dbReference type="AlphaFoldDB" id="A0AAN4UMQ9"/>
<feature type="signal peptide" evidence="4">
    <location>
        <begin position="1"/>
        <end position="36"/>
    </location>
</feature>
<accession>A0AAN4UMQ9</accession>
<keyword evidence="3" id="KW-0472">Membrane</keyword>
<feature type="domain" description="Bacterial surface antigen (D15)" evidence="5">
    <location>
        <begin position="308"/>
        <end position="615"/>
    </location>
</feature>
<evidence type="ECO:0000313" key="6">
    <source>
        <dbReference type="EMBL" id="GHD98380.1"/>
    </source>
</evidence>
<dbReference type="Gene3D" id="2.40.160.50">
    <property type="entry name" value="membrane protein fhac: a member of the omp85/tpsb transporter family"/>
    <property type="match status" value="1"/>
</dbReference>
<comment type="caution">
    <text evidence="6">The sequence shown here is derived from an EMBL/GenBank/DDBJ whole genome shotgun (WGS) entry which is preliminary data.</text>
</comment>
<dbReference type="PANTHER" id="PTHR12815:SF42">
    <property type="entry name" value="BACTERIAL SURFACE ANTIGEN (D15) DOMAIN-CONTAINING PROTEIN"/>
    <property type="match status" value="1"/>
</dbReference>
<feature type="chain" id="PRO_5042868703" evidence="4">
    <location>
        <begin position="37"/>
        <end position="615"/>
    </location>
</feature>
<dbReference type="Pfam" id="PF01103">
    <property type="entry name" value="Omp85"/>
    <property type="match status" value="1"/>
</dbReference>
<keyword evidence="4" id="KW-0732">Signal</keyword>
<comment type="subcellular location">
    <subcellularLocation>
        <location evidence="1">Membrane</location>
    </subcellularLocation>
</comment>
<dbReference type="InterPro" id="IPR000184">
    <property type="entry name" value="Bac_surfAg_D15"/>
</dbReference>
<evidence type="ECO:0000313" key="7">
    <source>
        <dbReference type="Proteomes" id="UP000634647"/>
    </source>
</evidence>
<dbReference type="GO" id="GO:0019867">
    <property type="term" value="C:outer membrane"/>
    <property type="evidence" value="ECO:0007669"/>
    <property type="project" value="InterPro"/>
</dbReference>
<dbReference type="EMBL" id="BNAB01000001">
    <property type="protein sequence ID" value="GHD98380.1"/>
    <property type="molecule type" value="Genomic_DNA"/>
</dbReference>
<dbReference type="InterPro" id="IPR039910">
    <property type="entry name" value="D15-like"/>
</dbReference>
<evidence type="ECO:0000256" key="1">
    <source>
        <dbReference type="ARBA" id="ARBA00004370"/>
    </source>
</evidence>
<organism evidence="6 7">
    <name type="scientific">Allgaiera indica</name>
    <dbReference type="NCBI Taxonomy" id="765699"/>
    <lineage>
        <taxon>Bacteria</taxon>
        <taxon>Pseudomonadati</taxon>
        <taxon>Pseudomonadota</taxon>
        <taxon>Alphaproteobacteria</taxon>
        <taxon>Rhodobacterales</taxon>
        <taxon>Paracoccaceae</taxon>
        <taxon>Allgaiera</taxon>
    </lineage>
</organism>
<evidence type="ECO:0000259" key="5">
    <source>
        <dbReference type="Pfam" id="PF01103"/>
    </source>
</evidence>